<comment type="caution">
    <text evidence="2">The sequence shown here is derived from an EMBL/GenBank/DDBJ whole genome shotgun (WGS) entry which is preliminary data.</text>
</comment>
<feature type="compositionally biased region" description="Polar residues" evidence="1">
    <location>
        <begin position="1"/>
        <end position="19"/>
    </location>
</feature>
<proteinExistence type="predicted"/>
<sequence length="71" mass="8089">MRETQNKWTPASSINSTQEMPARASQCTHEKDTSSRAKYQGRATKAQCIVQRFVLFCQMVGQQTSAHLDKR</sequence>
<feature type="region of interest" description="Disordered" evidence="1">
    <location>
        <begin position="1"/>
        <end position="41"/>
    </location>
</feature>
<dbReference type="Proteomes" id="UP000639772">
    <property type="component" value="Chromosome 3"/>
</dbReference>
<evidence type="ECO:0000313" key="2">
    <source>
        <dbReference type="EMBL" id="KAG0490018.1"/>
    </source>
</evidence>
<gene>
    <name evidence="2" type="ORF">HPP92_006881</name>
</gene>
<evidence type="ECO:0000256" key="1">
    <source>
        <dbReference type="SAM" id="MobiDB-lite"/>
    </source>
</evidence>
<reference evidence="2 3" key="1">
    <citation type="journal article" date="2020" name="Nat. Food">
        <title>A phased Vanilla planifolia genome enables genetic improvement of flavour and production.</title>
        <authorList>
            <person name="Hasing T."/>
            <person name="Tang H."/>
            <person name="Brym M."/>
            <person name="Khazi F."/>
            <person name="Huang T."/>
            <person name="Chambers A.H."/>
        </authorList>
    </citation>
    <scope>NUCLEOTIDE SEQUENCE [LARGE SCALE GENOMIC DNA]</scope>
    <source>
        <tissue evidence="2">Leaf</tissue>
    </source>
</reference>
<dbReference type="EMBL" id="JADCNM010000003">
    <property type="protein sequence ID" value="KAG0490018.1"/>
    <property type="molecule type" value="Genomic_DNA"/>
</dbReference>
<dbReference type="AlphaFoldDB" id="A0A835RGG2"/>
<protein>
    <submittedName>
        <fullName evidence="2">Uncharacterized protein</fullName>
    </submittedName>
</protein>
<organism evidence="2 3">
    <name type="scientific">Vanilla planifolia</name>
    <name type="common">Vanilla</name>
    <dbReference type="NCBI Taxonomy" id="51239"/>
    <lineage>
        <taxon>Eukaryota</taxon>
        <taxon>Viridiplantae</taxon>
        <taxon>Streptophyta</taxon>
        <taxon>Embryophyta</taxon>
        <taxon>Tracheophyta</taxon>
        <taxon>Spermatophyta</taxon>
        <taxon>Magnoliopsida</taxon>
        <taxon>Liliopsida</taxon>
        <taxon>Asparagales</taxon>
        <taxon>Orchidaceae</taxon>
        <taxon>Vanilloideae</taxon>
        <taxon>Vanilleae</taxon>
        <taxon>Vanilla</taxon>
    </lineage>
</organism>
<evidence type="ECO:0000313" key="3">
    <source>
        <dbReference type="Proteomes" id="UP000639772"/>
    </source>
</evidence>
<accession>A0A835RGG2</accession>
<name>A0A835RGG2_VANPL</name>